<evidence type="ECO:0000313" key="8">
    <source>
        <dbReference type="EMBL" id="SFJ84503.1"/>
    </source>
</evidence>
<dbReference type="AlphaFoldDB" id="A0A662Z8Q6"/>
<sequence length="271" mass="31310">MIQPVLKWVGGKRQILNSIAPLVPKSFTSYCEPFFGGGAVCFHLKPNHAIINDINTELIEFYKVVRDYPDDLISELLTYVNDEAFYYSIRDLDRTDSFKTLSPVKKAARTYYLNRMGFNGLYRVNSKGLFNVPYGKYKRPFTPFVDSIRELSDYFNSNNIVFLNGHYSEILNYLESKSFVYLDPPYDRVSTTSFISYSSDSFSRLDQIGLKNFCDKLTANGIRFMLSNSATDFIKDLYKDYKITIVGAKRYINCDAKNRGSVDEVIVRNYK</sequence>
<comment type="catalytic activity">
    <reaction evidence="6">
        <text>a 2'-deoxyadenosine in DNA + S-adenosyl-L-methionine = an N(6)-methyl-2'-deoxyadenosine in DNA + S-adenosyl-L-homocysteine + H(+)</text>
        <dbReference type="Rhea" id="RHEA:15197"/>
        <dbReference type="Rhea" id="RHEA-COMP:12418"/>
        <dbReference type="Rhea" id="RHEA-COMP:12419"/>
        <dbReference type="ChEBI" id="CHEBI:15378"/>
        <dbReference type="ChEBI" id="CHEBI:57856"/>
        <dbReference type="ChEBI" id="CHEBI:59789"/>
        <dbReference type="ChEBI" id="CHEBI:90615"/>
        <dbReference type="ChEBI" id="CHEBI:90616"/>
        <dbReference type="EC" id="2.1.1.72"/>
    </reaction>
</comment>
<dbReference type="InterPro" id="IPR012263">
    <property type="entry name" value="M_m6A_EcoRV"/>
</dbReference>
<dbReference type="SUPFAM" id="SSF53335">
    <property type="entry name" value="S-adenosyl-L-methionine-dependent methyltransferases"/>
    <property type="match status" value="1"/>
</dbReference>
<dbReference type="InterPro" id="IPR023095">
    <property type="entry name" value="Ade_MeTrfase_dom_2"/>
</dbReference>
<dbReference type="PANTHER" id="PTHR30481">
    <property type="entry name" value="DNA ADENINE METHYLASE"/>
    <property type="match status" value="1"/>
</dbReference>
<feature type="binding site" evidence="7">
    <location>
        <position position="8"/>
    </location>
    <ligand>
        <name>S-adenosyl-L-methionine</name>
        <dbReference type="ChEBI" id="CHEBI:59789"/>
    </ligand>
</feature>
<dbReference type="RefSeq" id="WP_177189540.1">
    <property type="nucleotide sequence ID" value="NZ_CP047056.1"/>
</dbReference>
<dbReference type="GO" id="GO:0032259">
    <property type="term" value="P:methylation"/>
    <property type="evidence" value="ECO:0007669"/>
    <property type="project" value="UniProtKB-KW"/>
</dbReference>
<comment type="similarity">
    <text evidence="1">Belongs to the N(4)/N(6)-methyltransferase family.</text>
</comment>
<evidence type="ECO:0000256" key="3">
    <source>
        <dbReference type="ARBA" id="ARBA00022603"/>
    </source>
</evidence>
<keyword evidence="9" id="KW-1185">Reference proteome</keyword>
<dbReference type="PANTHER" id="PTHR30481:SF3">
    <property type="entry name" value="DNA ADENINE METHYLASE"/>
    <property type="match status" value="1"/>
</dbReference>
<keyword evidence="4" id="KW-0808">Transferase</keyword>
<gene>
    <name evidence="8" type="ORF">SAMN04487865_100452</name>
</gene>
<dbReference type="PRINTS" id="PR00505">
    <property type="entry name" value="D12N6MTFRASE"/>
</dbReference>
<dbReference type="GO" id="GO:0043565">
    <property type="term" value="F:sequence-specific DNA binding"/>
    <property type="evidence" value="ECO:0007669"/>
    <property type="project" value="TreeGrafter"/>
</dbReference>
<evidence type="ECO:0000256" key="7">
    <source>
        <dbReference type="PIRSR" id="PIRSR000398-1"/>
    </source>
</evidence>
<feature type="binding site" evidence="7">
    <location>
        <position position="53"/>
    </location>
    <ligand>
        <name>S-adenosyl-L-methionine</name>
        <dbReference type="ChEBI" id="CHEBI:59789"/>
    </ligand>
</feature>
<dbReference type="GO" id="GO:0006298">
    <property type="term" value="P:mismatch repair"/>
    <property type="evidence" value="ECO:0007669"/>
    <property type="project" value="TreeGrafter"/>
</dbReference>
<dbReference type="Proteomes" id="UP000243374">
    <property type="component" value="Unassembled WGS sequence"/>
</dbReference>
<dbReference type="GO" id="GO:0009007">
    <property type="term" value="F:site-specific DNA-methyltransferase (adenine-specific) activity"/>
    <property type="evidence" value="ECO:0007669"/>
    <property type="project" value="UniProtKB-EC"/>
</dbReference>
<organism evidence="8 9">
    <name type="scientific">Succinivibrio dextrinosolvens</name>
    <dbReference type="NCBI Taxonomy" id="83771"/>
    <lineage>
        <taxon>Bacteria</taxon>
        <taxon>Pseudomonadati</taxon>
        <taxon>Pseudomonadota</taxon>
        <taxon>Gammaproteobacteria</taxon>
        <taxon>Aeromonadales</taxon>
        <taxon>Succinivibrionaceae</taxon>
        <taxon>Succinivibrio</taxon>
    </lineage>
</organism>
<evidence type="ECO:0000256" key="5">
    <source>
        <dbReference type="ARBA" id="ARBA00022691"/>
    </source>
</evidence>
<protein>
    <recommendedName>
        <fullName evidence="2">site-specific DNA-methyltransferase (adenine-specific)</fullName>
        <ecNumber evidence="2">2.1.1.72</ecNumber>
    </recommendedName>
</protein>
<reference evidence="8 9" key="1">
    <citation type="submission" date="2016-10" db="EMBL/GenBank/DDBJ databases">
        <authorList>
            <person name="Varghese N."/>
            <person name="Submissions S."/>
        </authorList>
    </citation>
    <scope>NUCLEOTIDE SEQUENCE [LARGE SCALE GENOMIC DNA]</scope>
    <source>
        <strain evidence="8 9">22B</strain>
    </source>
</reference>
<evidence type="ECO:0000256" key="2">
    <source>
        <dbReference type="ARBA" id="ARBA00011900"/>
    </source>
</evidence>
<evidence type="ECO:0000313" key="9">
    <source>
        <dbReference type="Proteomes" id="UP000243374"/>
    </source>
</evidence>
<dbReference type="EC" id="2.1.1.72" evidence="2"/>
<keyword evidence="5" id="KW-0949">S-adenosyl-L-methionine</keyword>
<keyword evidence="3 8" id="KW-0489">Methyltransferase</keyword>
<name>A0A662Z8Q6_9GAMM</name>
<evidence type="ECO:0000256" key="6">
    <source>
        <dbReference type="ARBA" id="ARBA00047942"/>
    </source>
</evidence>
<dbReference type="EMBL" id="FOSF01000004">
    <property type="protein sequence ID" value="SFJ84503.1"/>
    <property type="molecule type" value="Genomic_DNA"/>
</dbReference>
<dbReference type="InterPro" id="IPR029063">
    <property type="entry name" value="SAM-dependent_MTases_sf"/>
</dbReference>
<dbReference type="Gene3D" id="3.40.50.150">
    <property type="entry name" value="Vaccinia Virus protein VP39"/>
    <property type="match status" value="1"/>
</dbReference>
<dbReference type="PIRSF" id="PIRSF000398">
    <property type="entry name" value="M_m6A_EcoRV"/>
    <property type="match status" value="1"/>
</dbReference>
<dbReference type="Gene3D" id="1.10.1020.10">
    <property type="entry name" value="Adenine-specific Methyltransferase, Domain 2"/>
    <property type="match status" value="1"/>
</dbReference>
<dbReference type="InterPro" id="IPR012327">
    <property type="entry name" value="MeTrfase_D12"/>
</dbReference>
<evidence type="ECO:0000256" key="4">
    <source>
        <dbReference type="ARBA" id="ARBA00022679"/>
    </source>
</evidence>
<feature type="binding site" evidence="7">
    <location>
        <position position="12"/>
    </location>
    <ligand>
        <name>S-adenosyl-L-methionine</name>
        <dbReference type="ChEBI" id="CHEBI:59789"/>
    </ligand>
</feature>
<dbReference type="GO" id="GO:1904047">
    <property type="term" value="F:S-adenosyl-L-methionine binding"/>
    <property type="evidence" value="ECO:0007669"/>
    <property type="project" value="TreeGrafter"/>
</dbReference>
<dbReference type="NCBIfam" id="TIGR00571">
    <property type="entry name" value="dam"/>
    <property type="match status" value="1"/>
</dbReference>
<dbReference type="GO" id="GO:0009307">
    <property type="term" value="P:DNA restriction-modification system"/>
    <property type="evidence" value="ECO:0007669"/>
    <property type="project" value="InterPro"/>
</dbReference>
<evidence type="ECO:0000256" key="1">
    <source>
        <dbReference type="ARBA" id="ARBA00006594"/>
    </source>
</evidence>
<accession>A0A662Z8Q6</accession>
<feature type="binding site" evidence="7">
    <location>
        <position position="183"/>
    </location>
    <ligand>
        <name>S-adenosyl-L-methionine</name>
        <dbReference type="ChEBI" id="CHEBI:59789"/>
    </ligand>
</feature>
<dbReference type="Pfam" id="PF02086">
    <property type="entry name" value="MethyltransfD12"/>
    <property type="match status" value="1"/>
</dbReference>
<proteinExistence type="inferred from homology"/>